<dbReference type="KEGG" id="pml:ATP_00145"/>
<protein>
    <submittedName>
        <fullName evidence="2">Uncharacterized protein</fullName>
    </submittedName>
</protein>
<accession>B3R0G8</accession>
<reference evidence="2 3" key="1">
    <citation type="journal article" date="2008" name="BMC Genomics">
        <title>The linear chromosome of the plant-pathogenic mycoplasma 'Candidatus Phytoplasma mali'.</title>
        <authorList>
            <person name="Kube M."/>
            <person name="Schneider B."/>
            <person name="Kuhl H."/>
            <person name="Dandekar T."/>
            <person name="Heitmann K."/>
            <person name="Migdoll A.M."/>
            <person name="Reinhardt R."/>
            <person name="Seemueller E."/>
        </authorList>
    </citation>
    <scope>NUCLEOTIDE SEQUENCE [LARGE SCALE GENOMIC DNA]</scope>
    <source>
        <strain evidence="2 3">AT</strain>
    </source>
</reference>
<dbReference type="AlphaFoldDB" id="B3R0G8"/>
<sequence>MVKNNKKIIQQVIIILLMILPLLIIISVSGAIIKHYERMVDIKFKITERPLINVPNKTEVENYFICTDLDNEEVVIGWETTGKNIFDAVTDNTFAIVENYPRLQNNGIVTKRYEIKLNDKIRAKQELKVTVGDITNHFIKQNADSQQQPITPYFQLHNTPENKSIQLFKKTNDSADPNDAASWESLNNAKEAILFEAPSVTPGKSLISTQELKSDLNKFNDFEQQYKKSNTIKLQLQFKISQEQMEADGLWDSQKQGLTDQGQIQLCAQLRLFTN</sequence>
<evidence type="ECO:0000256" key="1">
    <source>
        <dbReference type="SAM" id="Phobius"/>
    </source>
</evidence>
<evidence type="ECO:0000313" key="3">
    <source>
        <dbReference type="Proteomes" id="UP000002020"/>
    </source>
</evidence>
<keyword evidence="1" id="KW-0812">Transmembrane</keyword>
<dbReference type="STRING" id="37692.ATP_00145"/>
<organism evidence="3">
    <name type="scientific">Phytoplasma mali (strain AT)</name>
    <dbReference type="NCBI Taxonomy" id="482235"/>
    <lineage>
        <taxon>Bacteria</taxon>
        <taxon>Bacillati</taxon>
        <taxon>Mycoplasmatota</taxon>
        <taxon>Mollicutes</taxon>
        <taxon>Acholeplasmatales</taxon>
        <taxon>Acholeplasmataceae</taxon>
        <taxon>Candidatus Phytoplasma</taxon>
        <taxon>16SrX (Apple proliferation group)</taxon>
    </lineage>
</organism>
<dbReference type="HOGENOM" id="CLU_1010637_0_0_14"/>
<name>B3R0G8_PHYMT</name>
<dbReference type="Proteomes" id="UP000002020">
    <property type="component" value="Chromosome"/>
</dbReference>
<gene>
    <name evidence="2" type="ordered locus">ATP_00145</name>
</gene>
<keyword evidence="1" id="KW-0472">Membrane</keyword>
<proteinExistence type="predicted"/>
<evidence type="ECO:0000313" key="2">
    <source>
        <dbReference type="EMBL" id="CAP18332.1"/>
    </source>
</evidence>
<feature type="transmembrane region" description="Helical" evidence="1">
    <location>
        <begin position="12"/>
        <end position="33"/>
    </location>
</feature>
<dbReference type="EMBL" id="CU469464">
    <property type="protein sequence ID" value="CAP18332.1"/>
    <property type="molecule type" value="Genomic_DNA"/>
</dbReference>
<keyword evidence="1" id="KW-1133">Transmembrane helix</keyword>
<keyword evidence="3" id="KW-1185">Reference proteome</keyword>